<reference evidence="4" key="1">
    <citation type="submission" date="2016-01" db="EMBL/GenBank/DDBJ databases">
        <authorList>
            <person name="Mcilroy J.S."/>
            <person name="Karst M S."/>
            <person name="Albertsen M."/>
        </authorList>
    </citation>
    <scope>NUCLEOTIDE SEQUENCE</scope>
    <source>
        <strain evidence="4">Cfx-K</strain>
    </source>
</reference>
<proteinExistence type="inferred from homology"/>
<organism evidence="4 5">
    <name type="scientific">Candidatus Promineifilum breve</name>
    <dbReference type="NCBI Taxonomy" id="1806508"/>
    <lineage>
        <taxon>Bacteria</taxon>
        <taxon>Bacillati</taxon>
        <taxon>Chloroflexota</taxon>
        <taxon>Ardenticatenia</taxon>
        <taxon>Candidatus Promineifilales</taxon>
        <taxon>Candidatus Promineifilaceae</taxon>
        <taxon>Candidatus Promineifilum</taxon>
    </lineage>
</organism>
<accession>A0A160T9A0</accession>
<protein>
    <submittedName>
        <fullName evidence="4">Phospholipase/Carboxylesterase</fullName>
    </submittedName>
</protein>
<dbReference type="KEGG" id="pbf:CFX0092_B0311"/>
<evidence type="ECO:0000313" key="5">
    <source>
        <dbReference type="Proteomes" id="UP000215027"/>
    </source>
</evidence>
<evidence type="ECO:0000313" key="4">
    <source>
        <dbReference type="EMBL" id="CUS05845.1"/>
    </source>
</evidence>
<name>A0A160T9A0_9CHLR</name>
<dbReference type="AlphaFoldDB" id="A0A160T9A0"/>
<dbReference type="PANTHER" id="PTHR10655">
    <property type="entry name" value="LYSOPHOSPHOLIPASE-RELATED"/>
    <property type="match status" value="1"/>
</dbReference>
<dbReference type="Proteomes" id="UP000215027">
    <property type="component" value="Chromosome II"/>
</dbReference>
<evidence type="ECO:0000256" key="1">
    <source>
        <dbReference type="ARBA" id="ARBA00006499"/>
    </source>
</evidence>
<dbReference type="SUPFAM" id="SSF53474">
    <property type="entry name" value="alpha/beta-Hydrolases"/>
    <property type="match status" value="1"/>
</dbReference>
<feature type="domain" description="Phospholipase/carboxylesterase/thioesterase" evidence="3">
    <location>
        <begin position="49"/>
        <end position="219"/>
    </location>
</feature>
<gene>
    <name evidence="4" type="ORF">CFX0092_B0311</name>
</gene>
<dbReference type="InterPro" id="IPR029058">
    <property type="entry name" value="AB_hydrolase_fold"/>
</dbReference>
<dbReference type="InterPro" id="IPR050565">
    <property type="entry name" value="LYPA1-2/EST-like"/>
</dbReference>
<dbReference type="InterPro" id="IPR003140">
    <property type="entry name" value="PLipase/COase/thioEstase"/>
</dbReference>
<keyword evidence="2" id="KW-0378">Hydrolase</keyword>
<evidence type="ECO:0000256" key="2">
    <source>
        <dbReference type="ARBA" id="ARBA00022801"/>
    </source>
</evidence>
<dbReference type="PANTHER" id="PTHR10655:SF17">
    <property type="entry name" value="LYSOPHOSPHOLIPASE-LIKE PROTEIN 1"/>
    <property type="match status" value="1"/>
</dbReference>
<dbReference type="EMBL" id="LN890656">
    <property type="protein sequence ID" value="CUS05845.1"/>
    <property type="molecule type" value="Genomic_DNA"/>
</dbReference>
<dbReference type="Pfam" id="PF02230">
    <property type="entry name" value="Abhydrolase_2"/>
    <property type="match status" value="1"/>
</dbReference>
<sequence length="223" mass="24376">MVESNPPKLVQDGPEFYEAGLAYRVQTPDGAGPYPTVVMVHGRRGDEDVMWVFRRAIPRPWLVVAPRAPLADGDLFSWQIQPNDGWPDLAGFDSAVAALARFIHALPRLYNADPDRLYLLGFSQGAAVSLAAAWREPALARGVAGLVGFAPAATEEEIAGRLSGRPAFWAVGTEDKTVPYEQSQRAAALLRHSGADLTYREYATGHKLTAEGMRDLRDWFSGL</sequence>
<evidence type="ECO:0000259" key="3">
    <source>
        <dbReference type="Pfam" id="PF02230"/>
    </source>
</evidence>
<keyword evidence="5" id="KW-1185">Reference proteome</keyword>
<dbReference type="Gene3D" id="3.40.50.1820">
    <property type="entry name" value="alpha/beta hydrolase"/>
    <property type="match status" value="1"/>
</dbReference>
<comment type="similarity">
    <text evidence="1">Belongs to the AB hydrolase superfamily. AB hydrolase 2 family.</text>
</comment>
<dbReference type="GO" id="GO:0016787">
    <property type="term" value="F:hydrolase activity"/>
    <property type="evidence" value="ECO:0007669"/>
    <property type="project" value="UniProtKB-KW"/>
</dbReference>